<evidence type="ECO:0008006" key="11">
    <source>
        <dbReference type="Google" id="ProtNLM"/>
    </source>
</evidence>
<evidence type="ECO:0000256" key="6">
    <source>
        <dbReference type="ARBA" id="ARBA00023136"/>
    </source>
</evidence>
<keyword evidence="10" id="KW-1185">Reference proteome</keyword>
<comment type="similarity">
    <text evidence="2">Belongs to the insect chemoreceptor superfamily. Gustatory receptor (GR) family. Gr5a subfamily.</text>
</comment>
<dbReference type="AlphaFoldDB" id="A0A433THG6"/>
<keyword evidence="5 8" id="KW-1133">Transmembrane helix</keyword>
<evidence type="ECO:0000256" key="1">
    <source>
        <dbReference type="ARBA" id="ARBA00004651"/>
    </source>
</evidence>
<dbReference type="OrthoDB" id="6478931at2759"/>
<dbReference type="GO" id="GO:0050916">
    <property type="term" value="P:sensory perception of sweet taste"/>
    <property type="evidence" value="ECO:0007669"/>
    <property type="project" value="UniProtKB-ARBA"/>
</dbReference>
<evidence type="ECO:0000256" key="7">
    <source>
        <dbReference type="ARBA" id="ARBA00023170"/>
    </source>
</evidence>
<dbReference type="PANTHER" id="PTHR21421:SF29">
    <property type="entry name" value="GUSTATORY RECEPTOR 5A FOR TREHALOSE-RELATED"/>
    <property type="match status" value="1"/>
</dbReference>
<proteinExistence type="inferred from homology"/>
<evidence type="ECO:0000313" key="10">
    <source>
        <dbReference type="Proteomes" id="UP000271974"/>
    </source>
</evidence>
<dbReference type="Proteomes" id="UP000271974">
    <property type="component" value="Unassembled WGS sequence"/>
</dbReference>
<dbReference type="InterPro" id="IPR009318">
    <property type="entry name" value="Gustatory_rcpt"/>
</dbReference>
<sequence>MGRYPFMEHGISFPMLVIPTSWYFTTFVNTFWLFICCASTKNFLLFFQRWYVFYKDPVTRGLGLRGLNPIKHNRYLLIILWVFASLNVMACLIICIMSDDFSGGMNKGLYVTGSRSVFSICMTGIVMVFCAFAWLSPPVLIVAFCKLISVRFEEYEAIFTLHVTAAGNQFPKHFRLLRECHLAMCDTVELLDRYMSVASGFIFGVNVTTACFLLYVLVNNPMDYTAMAIVVFWLVSSILLVVIIVHYQGSVNNAMHSVGTSLLTLQTCDVNKDQLA</sequence>
<dbReference type="GO" id="GO:0005886">
    <property type="term" value="C:plasma membrane"/>
    <property type="evidence" value="ECO:0007669"/>
    <property type="project" value="UniProtKB-SubCell"/>
</dbReference>
<dbReference type="PANTHER" id="PTHR21421">
    <property type="entry name" value="GUSTATORY RECEPTOR"/>
    <property type="match status" value="1"/>
</dbReference>
<feature type="transmembrane region" description="Helical" evidence="8">
    <location>
        <begin position="194"/>
        <end position="218"/>
    </location>
</feature>
<keyword evidence="3" id="KW-1003">Cell membrane</keyword>
<evidence type="ECO:0000256" key="3">
    <source>
        <dbReference type="ARBA" id="ARBA00022475"/>
    </source>
</evidence>
<protein>
    <recommendedName>
        <fullName evidence="11">Gustatory receptor</fullName>
    </recommendedName>
</protein>
<evidence type="ECO:0000256" key="4">
    <source>
        <dbReference type="ARBA" id="ARBA00022692"/>
    </source>
</evidence>
<feature type="non-terminal residue" evidence="9">
    <location>
        <position position="276"/>
    </location>
</feature>
<keyword evidence="7" id="KW-0675">Receptor</keyword>
<dbReference type="GO" id="GO:0008527">
    <property type="term" value="F:taste receptor activity"/>
    <property type="evidence" value="ECO:0007669"/>
    <property type="project" value="InterPro"/>
</dbReference>
<name>A0A433THG6_ELYCH</name>
<evidence type="ECO:0000256" key="5">
    <source>
        <dbReference type="ARBA" id="ARBA00022989"/>
    </source>
</evidence>
<organism evidence="9 10">
    <name type="scientific">Elysia chlorotica</name>
    <name type="common">Eastern emerald elysia</name>
    <name type="synonym">Sea slug</name>
    <dbReference type="NCBI Taxonomy" id="188477"/>
    <lineage>
        <taxon>Eukaryota</taxon>
        <taxon>Metazoa</taxon>
        <taxon>Spiralia</taxon>
        <taxon>Lophotrochozoa</taxon>
        <taxon>Mollusca</taxon>
        <taxon>Gastropoda</taxon>
        <taxon>Heterobranchia</taxon>
        <taxon>Euthyneura</taxon>
        <taxon>Panpulmonata</taxon>
        <taxon>Sacoglossa</taxon>
        <taxon>Placobranchoidea</taxon>
        <taxon>Plakobranchidae</taxon>
        <taxon>Elysia</taxon>
    </lineage>
</organism>
<reference evidence="9 10" key="1">
    <citation type="submission" date="2019-01" db="EMBL/GenBank/DDBJ databases">
        <title>A draft genome assembly of the solar-powered sea slug Elysia chlorotica.</title>
        <authorList>
            <person name="Cai H."/>
            <person name="Li Q."/>
            <person name="Fang X."/>
            <person name="Li J."/>
            <person name="Curtis N.E."/>
            <person name="Altenburger A."/>
            <person name="Shibata T."/>
            <person name="Feng M."/>
            <person name="Maeda T."/>
            <person name="Schwartz J.A."/>
            <person name="Shigenobu S."/>
            <person name="Lundholm N."/>
            <person name="Nishiyama T."/>
            <person name="Yang H."/>
            <person name="Hasebe M."/>
            <person name="Li S."/>
            <person name="Pierce S.K."/>
            <person name="Wang J."/>
        </authorList>
    </citation>
    <scope>NUCLEOTIDE SEQUENCE [LARGE SCALE GENOMIC DNA]</scope>
    <source>
        <strain evidence="9">EC2010</strain>
        <tissue evidence="9">Whole organism of an adult</tissue>
    </source>
</reference>
<evidence type="ECO:0000256" key="2">
    <source>
        <dbReference type="ARBA" id="ARBA00005327"/>
    </source>
</evidence>
<comment type="caution">
    <text evidence="9">The sequence shown here is derived from an EMBL/GenBank/DDBJ whole genome shotgun (WGS) entry which is preliminary data.</text>
</comment>
<keyword evidence="4 8" id="KW-0812">Transmembrane</keyword>
<evidence type="ECO:0000313" key="9">
    <source>
        <dbReference type="EMBL" id="RUS80983.1"/>
    </source>
</evidence>
<gene>
    <name evidence="9" type="ORF">EGW08_011258</name>
</gene>
<feature type="transmembrane region" description="Helical" evidence="8">
    <location>
        <begin position="75"/>
        <end position="97"/>
    </location>
</feature>
<comment type="subcellular location">
    <subcellularLocation>
        <location evidence="1">Cell membrane</location>
        <topology evidence="1">Multi-pass membrane protein</topology>
    </subcellularLocation>
</comment>
<feature type="transmembrane region" description="Helical" evidence="8">
    <location>
        <begin position="117"/>
        <end position="145"/>
    </location>
</feature>
<keyword evidence="6 8" id="KW-0472">Membrane</keyword>
<evidence type="ECO:0000256" key="8">
    <source>
        <dbReference type="SAM" id="Phobius"/>
    </source>
</evidence>
<feature type="transmembrane region" description="Helical" evidence="8">
    <location>
        <begin position="224"/>
        <end position="247"/>
    </location>
</feature>
<dbReference type="EMBL" id="RQTK01000362">
    <property type="protein sequence ID" value="RUS80983.1"/>
    <property type="molecule type" value="Genomic_DNA"/>
</dbReference>
<accession>A0A433THG6</accession>
<dbReference type="Pfam" id="PF06151">
    <property type="entry name" value="Trehalose_recp"/>
    <property type="match status" value="1"/>
</dbReference>